<dbReference type="InterPro" id="IPR019734">
    <property type="entry name" value="TPR_rpt"/>
</dbReference>
<dbReference type="InterPro" id="IPR011990">
    <property type="entry name" value="TPR-like_helical_dom_sf"/>
</dbReference>
<proteinExistence type="predicted"/>
<feature type="transmembrane region" description="Helical" evidence="4">
    <location>
        <begin position="116"/>
        <end position="135"/>
    </location>
</feature>
<evidence type="ECO:0000256" key="2">
    <source>
        <dbReference type="ARBA" id="ARBA00022803"/>
    </source>
</evidence>
<keyword evidence="4" id="KW-0472">Membrane</keyword>
<evidence type="ECO:0000256" key="4">
    <source>
        <dbReference type="SAM" id="Phobius"/>
    </source>
</evidence>
<evidence type="ECO:0000313" key="6">
    <source>
        <dbReference type="EMBL" id="PSR55177.1"/>
    </source>
</evidence>
<name>A0A2T2YI42_9BACT</name>
<dbReference type="PROSITE" id="PS50076">
    <property type="entry name" value="DNAJ_2"/>
    <property type="match status" value="1"/>
</dbReference>
<evidence type="ECO:0000259" key="5">
    <source>
        <dbReference type="PROSITE" id="PS50076"/>
    </source>
</evidence>
<accession>A0A2T2YI42</accession>
<keyword evidence="2 3" id="KW-0802">TPR repeat</keyword>
<dbReference type="CDD" id="cd06257">
    <property type="entry name" value="DnaJ"/>
    <property type="match status" value="1"/>
</dbReference>
<dbReference type="Gene3D" id="1.10.287.110">
    <property type="entry name" value="DnaJ domain"/>
    <property type="match status" value="1"/>
</dbReference>
<dbReference type="RefSeq" id="WP_106931355.1">
    <property type="nucleotide sequence ID" value="NZ_PYFT01000001.1"/>
</dbReference>
<feature type="domain" description="J" evidence="5">
    <location>
        <begin position="4"/>
        <end position="69"/>
    </location>
</feature>
<reference evidence="6 7" key="1">
    <citation type="submission" date="2018-03" db="EMBL/GenBank/DDBJ databases">
        <title>Adhaeribacter sp. HMF7605 Genome sequencing and assembly.</title>
        <authorList>
            <person name="Kang H."/>
            <person name="Kang J."/>
            <person name="Cha I."/>
            <person name="Kim H."/>
            <person name="Joh K."/>
        </authorList>
    </citation>
    <scope>NUCLEOTIDE SEQUENCE [LARGE SCALE GENOMIC DNA]</scope>
    <source>
        <strain evidence="6 7">HMF7605</strain>
    </source>
</reference>
<dbReference type="AlphaFoldDB" id="A0A2T2YI42"/>
<protein>
    <submittedName>
        <fullName evidence="6">Molecular chaperone DnaJ</fullName>
    </submittedName>
</protein>
<dbReference type="Pfam" id="PF13432">
    <property type="entry name" value="TPR_16"/>
    <property type="match status" value="2"/>
</dbReference>
<comment type="caution">
    <text evidence="6">The sequence shown here is derived from an EMBL/GenBank/DDBJ whole genome shotgun (WGS) entry which is preliminary data.</text>
</comment>
<dbReference type="PROSITE" id="PS00636">
    <property type="entry name" value="DNAJ_1"/>
    <property type="match status" value="1"/>
</dbReference>
<dbReference type="PANTHER" id="PTHR45188">
    <property type="entry name" value="DNAJ PROTEIN P58IPK HOMOLOG"/>
    <property type="match status" value="1"/>
</dbReference>
<dbReference type="EMBL" id="PYFT01000001">
    <property type="protein sequence ID" value="PSR55177.1"/>
    <property type="molecule type" value="Genomic_DNA"/>
</dbReference>
<organism evidence="6 7">
    <name type="scientific">Adhaeribacter arboris</name>
    <dbReference type="NCBI Taxonomy" id="2072846"/>
    <lineage>
        <taxon>Bacteria</taxon>
        <taxon>Pseudomonadati</taxon>
        <taxon>Bacteroidota</taxon>
        <taxon>Cytophagia</taxon>
        <taxon>Cytophagales</taxon>
        <taxon>Hymenobacteraceae</taxon>
        <taxon>Adhaeribacter</taxon>
    </lineage>
</organism>
<dbReference type="SUPFAM" id="SSF48452">
    <property type="entry name" value="TPR-like"/>
    <property type="match status" value="2"/>
</dbReference>
<keyword evidence="4" id="KW-0812">Transmembrane</keyword>
<dbReference type="InterPro" id="IPR001623">
    <property type="entry name" value="DnaJ_domain"/>
</dbReference>
<keyword evidence="7" id="KW-1185">Reference proteome</keyword>
<dbReference type="InterPro" id="IPR036869">
    <property type="entry name" value="J_dom_sf"/>
</dbReference>
<evidence type="ECO:0000256" key="1">
    <source>
        <dbReference type="ARBA" id="ARBA00022737"/>
    </source>
</evidence>
<dbReference type="PRINTS" id="PR00625">
    <property type="entry name" value="JDOMAIN"/>
</dbReference>
<dbReference type="Pfam" id="PF00226">
    <property type="entry name" value="DnaJ"/>
    <property type="match status" value="1"/>
</dbReference>
<keyword evidence="1" id="KW-0677">Repeat</keyword>
<dbReference type="Proteomes" id="UP000240357">
    <property type="component" value="Unassembled WGS sequence"/>
</dbReference>
<evidence type="ECO:0000256" key="3">
    <source>
        <dbReference type="PROSITE-ProRule" id="PRU00339"/>
    </source>
</evidence>
<dbReference type="SMART" id="SM00271">
    <property type="entry name" value="DnaJ"/>
    <property type="match status" value="1"/>
</dbReference>
<evidence type="ECO:0000313" key="7">
    <source>
        <dbReference type="Proteomes" id="UP000240357"/>
    </source>
</evidence>
<feature type="repeat" description="TPR" evidence="3">
    <location>
        <begin position="283"/>
        <end position="316"/>
    </location>
</feature>
<keyword evidence="4" id="KW-1133">Transmembrane helix</keyword>
<dbReference type="SMART" id="SM00028">
    <property type="entry name" value="TPR"/>
    <property type="match status" value="4"/>
</dbReference>
<gene>
    <name evidence="6" type="ORF">AHMF7605_17520</name>
</gene>
<dbReference type="PROSITE" id="PS50005">
    <property type="entry name" value="TPR"/>
    <property type="match status" value="1"/>
</dbReference>
<dbReference type="Gene3D" id="1.25.40.10">
    <property type="entry name" value="Tetratricopeptide repeat domain"/>
    <property type="match status" value="3"/>
</dbReference>
<dbReference type="PANTHER" id="PTHR45188:SF2">
    <property type="entry name" value="DNAJ HOMOLOG SUBFAMILY C MEMBER 7"/>
    <property type="match status" value="1"/>
</dbReference>
<dbReference type="InterPro" id="IPR018253">
    <property type="entry name" value="DnaJ_domain_CS"/>
</dbReference>
<dbReference type="SUPFAM" id="SSF46565">
    <property type="entry name" value="Chaperone J-domain"/>
    <property type="match status" value="1"/>
</dbReference>
<dbReference type="OrthoDB" id="1495940at2"/>
<sequence length="364" mass="42661">MNQNYYTILEINPSATNAEIKAAYKRLARLYHPDKHQGNRLFEEKFKVVNEAYQILSDERKRAIYDLKLQYLVLQYQAMQQAPYQTPIVTREPASYSERHYRTIPKREFQRKDLKIIIGIFIGIIIASLLVKLLMDHITGMSNYRAALQYTKMEQWSLAHSLLTKTIYFKPNFADAYSRRARIEMNIYQNYPAAIADLDEAIKRTEQPRADLFYDKGRCYEKLQRDTLAEAQMTKALQANQVYTPAYFERGMIRATLLNTYPQAIQDFNSFLKFSGANAKMRNEALLYRGYCYYLLGQADKSIPDYEQALAADTQSGRLLYLLGKAYYDLDRKDEACRNFLQAYKRGYASAAYDLYQYCRIKVD</sequence>